<gene>
    <name evidence="2" type="ORF">L288_11805</name>
</gene>
<dbReference type="EMBL" id="ATHO01000102">
    <property type="protein sequence ID" value="EQB05995.1"/>
    <property type="molecule type" value="Genomic_DNA"/>
</dbReference>
<dbReference type="Proteomes" id="UP000015525">
    <property type="component" value="Unassembled WGS sequence"/>
</dbReference>
<evidence type="ECO:0000313" key="2">
    <source>
        <dbReference type="EMBL" id="EQB05995.1"/>
    </source>
</evidence>
<reference evidence="2 3" key="1">
    <citation type="journal article" date="2013" name="Genome Announc.">
        <title>Draft Genome Sequence of Sphingobium quisquiliarum Strain P25T, a Novel Hexachlorocyclohexane (HCH)-Degrading Bacterium Isolated from an HCH Dumpsite.</title>
        <authorList>
            <person name="Kumar Singh A."/>
            <person name="Sangwan N."/>
            <person name="Sharma A."/>
            <person name="Gupta V."/>
            <person name="Khurana J.P."/>
            <person name="Lal R."/>
        </authorList>
    </citation>
    <scope>NUCLEOTIDE SEQUENCE [LARGE SCALE GENOMIC DNA]</scope>
    <source>
        <strain evidence="2 3">P25</strain>
    </source>
</reference>
<dbReference type="Pfam" id="PF04230">
    <property type="entry name" value="PS_pyruv_trans"/>
    <property type="match status" value="1"/>
</dbReference>
<evidence type="ECO:0000259" key="1">
    <source>
        <dbReference type="Pfam" id="PF04230"/>
    </source>
</evidence>
<evidence type="ECO:0000313" key="3">
    <source>
        <dbReference type="Proteomes" id="UP000015525"/>
    </source>
</evidence>
<organism evidence="2 3">
    <name type="scientific">Sphingobium quisquiliarum P25</name>
    <dbReference type="NCBI Taxonomy" id="1329909"/>
    <lineage>
        <taxon>Bacteria</taxon>
        <taxon>Pseudomonadati</taxon>
        <taxon>Pseudomonadota</taxon>
        <taxon>Alphaproteobacteria</taxon>
        <taxon>Sphingomonadales</taxon>
        <taxon>Sphingomonadaceae</taxon>
        <taxon>Sphingobium</taxon>
    </lineage>
</organism>
<protein>
    <recommendedName>
        <fullName evidence="1">Polysaccharide pyruvyl transferase domain-containing protein</fullName>
    </recommendedName>
</protein>
<dbReference type="AlphaFoldDB" id="T0I2X6"/>
<comment type="caution">
    <text evidence="2">The sequence shown here is derived from an EMBL/GenBank/DDBJ whole genome shotgun (WGS) entry which is preliminary data.</text>
</comment>
<dbReference type="InterPro" id="IPR007345">
    <property type="entry name" value="Polysacch_pyruvyl_Trfase"/>
</dbReference>
<name>T0I2X6_9SPHN</name>
<keyword evidence="3" id="KW-1185">Reference proteome</keyword>
<proteinExistence type="predicted"/>
<accession>T0I2X6</accession>
<feature type="domain" description="Polysaccharide pyruvyl transferase" evidence="1">
    <location>
        <begin position="28"/>
        <end position="300"/>
    </location>
</feature>
<dbReference type="PATRIC" id="fig|1329909.3.peg.2286"/>
<sequence>MAAAPLTDGGAGARGRSCGVLTFHRCINYGSYWQARCLVEGLRAMGMNAVLLDHHSPAIQRAEWRCALHPTLPQPAQRTDFPAYAEKTRKFLAAFEELPLSRPFPIDQPEQMDDFDAIIVGSDEVWNQRHPWYGESPIFYGAGLRAPFLSYAASFGNHDASEGLPDHWAGQLRKFAAVSVRDENSRAIVRAALGCDPALVLDPCLQFPPMQSGTMKDGQGGYLALYGHNFPDWLSGHVRRWADARRMPIVSIGYRNDWAHEQRITAGPEEFATLMAGAEGVVTNFFHGCVFALLNRRPFLTAPTPYRFHKVRDLMRALGAGRHMVSEDQDASVYERLLTEPMDAAVQDRIAALRQRSAAFLNDALAMVR</sequence>